<keyword evidence="3" id="KW-1185">Reference proteome</keyword>
<evidence type="ECO:0000256" key="1">
    <source>
        <dbReference type="SAM" id="MobiDB-lite"/>
    </source>
</evidence>
<evidence type="ECO:0000313" key="3">
    <source>
        <dbReference type="Proteomes" id="UP000646749"/>
    </source>
</evidence>
<gene>
    <name evidence="2" type="ORF">Pen02_79620</name>
</gene>
<evidence type="ECO:0000313" key="2">
    <source>
        <dbReference type="EMBL" id="GIG93026.1"/>
    </source>
</evidence>
<organism evidence="2 3">
    <name type="scientific">Plantactinospora endophytica</name>
    <dbReference type="NCBI Taxonomy" id="673535"/>
    <lineage>
        <taxon>Bacteria</taxon>
        <taxon>Bacillati</taxon>
        <taxon>Actinomycetota</taxon>
        <taxon>Actinomycetes</taxon>
        <taxon>Micromonosporales</taxon>
        <taxon>Micromonosporaceae</taxon>
        <taxon>Plantactinospora</taxon>
    </lineage>
</organism>
<sequence length="102" mass="11535">MRPRVKPWQSSPAGACVWRPTVTPARRSTPHWALPSRPELGPTDQARRYRLAAEPSDENARRLSRLAVVRHGYSAGWLMIDGVVERVNFHPATFQRAGATHR</sequence>
<proteinExistence type="predicted"/>
<protein>
    <submittedName>
        <fullName evidence="2">Uncharacterized protein</fullName>
    </submittedName>
</protein>
<reference evidence="2 3" key="1">
    <citation type="submission" date="2021-01" db="EMBL/GenBank/DDBJ databases">
        <title>Whole genome shotgun sequence of Plantactinospora endophytica NBRC 110450.</title>
        <authorList>
            <person name="Komaki H."/>
            <person name="Tamura T."/>
        </authorList>
    </citation>
    <scope>NUCLEOTIDE SEQUENCE [LARGE SCALE GENOMIC DNA]</scope>
    <source>
        <strain evidence="2 3">NBRC 110450</strain>
    </source>
</reference>
<name>A0ABQ4EE87_9ACTN</name>
<dbReference type="Proteomes" id="UP000646749">
    <property type="component" value="Unassembled WGS sequence"/>
</dbReference>
<accession>A0ABQ4EE87</accession>
<dbReference type="EMBL" id="BONW01000050">
    <property type="protein sequence ID" value="GIG93026.1"/>
    <property type="molecule type" value="Genomic_DNA"/>
</dbReference>
<feature type="region of interest" description="Disordered" evidence="1">
    <location>
        <begin position="26"/>
        <end position="45"/>
    </location>
</feature>
<comment type="caution">
    <text evidence="2">The sequence shown here is derived from an EMBL/GenBank/DDBJ whole genome shotgun (WGS) entry which is preliminary data.</text>
</comment>